<evidence type="ECO:0000313" key="2">
    <source>
        <dbReference type="Proteomes" id="UP000095468"/>
    </source>
</evidence>
<gene>
    <name evidence="1" type="ORF">ERS852381_01933</name>
</gene>
<name>A0A174GL28_9ACTN</name>
<proteinExistence type="predicted"/>
<dbReference type="EMBL" id="CYYP01000034">
    <property type="protein sequence ID" value="CUO61599.1"/>
    <property type="molecule type" value="Genomic_DNA"/>
</dbReference>
<protein>
    <submittedName>
        <fullName evidence="1">Uncharacterized protein</fullName>
    </submittedName>
</protein>
<sequence>MAAVWKVAPPSFGTLSSTSPCPGDELFGVVAAAVGLPAHRSLVALGPDELGRLFVERRVERLLDGATPPP</sequence>
<evidence type="ECO:0000313" key="1">
    <source>
        <dbReference type="EMBL" id="CUO61599.1"/>
    </source>
</evidence>
<reference evidence="1 2" key="1">
    <citation type="submission" date="2015-09" db="EMBL/GenBank/DDBJ databases">
        <authorList>
            <consortium name="Pathogen Informatics"/>
        </authorList>
    </citation>
    <scope>NUCLEOTIDE SEQUENCE [LARGE SCALE GENOMIC DNA]</scope>
    <source>
        <strain evidence="1 2">2789STDY5608823</strain>
    </source>
</reference>
<accession>A0A174GL28</accession>
<dbReference type="Proteomes" id="UP000095468">
    <property type="component" value="Unassembled WGS sequence"/>
</dbReference>
<dbReference type="AlphaFoldDB" id="A0A174GL28"/>
<organism evidence="1 2">
    <name type="scientific">Collinsella aerofaciens</name>
    <dbReference type="NCBI Taxonomy" id="74426"/>
    <lineage>
        <taxon>Bacteria</taxon>
        <taxon>Bacillati</taxon>
        <taxon>Actinomycetota</taxon>
        <taxon>Coriobacteriia</taxon>
        <taxon>Coriobacteriales</taxon>
        <taxon>Coriobacteriaceae</taxon>
        <taxon>Collinsella</taxon>
    </lineage>
</organism>